<gene>
    <name evidence="1" type="ORF">SAMN04488511_11444</name>
</gene>
<name>A0A1I0TT09_9SPHI</name>
<dbReference type="AlphaFoldDB" id="A0A1I0TT09"/>
<accession>A0A1I0TT09</accession>
<reference evidence="2" key="1">
    <citation type="submission" date="2016-10" db="EMBL/GenBank/DDBJ databases">
        <authorList>
            <person name="Varghese N."/>
            <person name="Submissions S."/>
        </authorList>
    </citation>
    <scope>NUCLEOTIDE SEQUENCE [LARGE SCALE GENOMIC DNA]</scope>
    <source>
        <strain evidence="2">DSM 18130</strain>
    </source>
</reference>
<organism evidence="1 2">
    <name type="scientific">Pedobacter suwonensis</name>
    <dbReference type="NCBI Taxonomy" id="332999"/>
    <lineage>
        <taxon>Bacteria</taxon>
        <taxon>Pseudomonadati</taxon>
        <taxon>Bacteroidota</taxon>
        <taxon>Sphingobacteriia</taxon>
        <taxon>Sphingobacteriales</taxon>
        <taxon>Sphingobacteriaceae</taxon>
        <taxon>Pedobacter</taxon>
    </lineage>
</organism>
<dbReference type="RefSeq" id="WP_090985754.1">
    <property type="nucleotide sequence ID" value="NZ_FOJM01000014.1"/>
</dbReference>
<dbReference type="STRING" id="332999.SAMN04488511_11444"/>
<sequence length="64" mass="7301">MESQLTVEMILRHHDLTVEEVLSLPLFANFTVDEAEDLILTVKKFSIIVFNAHQKLESDDGKSD</sequence>
<evidence type="ECO:0000313" key="1">
    <source>
        <dbReference type="EMBL" id="SFA54925.1"/>
    </source>
</evidence>
<dbReference type="OrthoDB" id="713696at2"/>
<protein>
    <submittedName>
        <fullName evidence="1">Uncharacterized protein</fullName>
    </submittedName>
</protein>
<dbReference type="Proteomes" id="UP000198836">
    <property type="component" value="Unassembled WGS sequence"/>
</dbReference>
<evidence type="ECO:0000313" key="2">
    <source>
        <dbReference type="Proteomes" id="UP000198836"/>
    </source>
</evidence>
<dbReference type="EMBL" id="FOJM01000014">
    <property type="protein sequence ID" value="SFA54925.1"/>
    <property type="molecule type" value="Genomic_DNA"/>
</dbReference>
<keyword evidence="2" id="KW-1185">Reference proteome</keyword>
<proteinExistence type="predicted"/>